<evidence type="ECO:0000313" key="2">
    <source>
        <dbReference type="Proteomes" id="UP000006038"/>
    </source>
</evidence>
<reference evidence="1" key="1">
    <citation type="journal article" date="2013" name="Nat. Commun.">
        <title>Whole-genome sequencing of Oryza brachyantha reveals mechanisms underlying Oryza genome evolution.</title>
        <authorList>
            <person name="Chen J."/>
            <person name="Huang Q."/>
            <person name="Gao D."/>
            <person name="Wang J."/>
            <person name="Lang Y."/>
            <person name="Liu T."/>
            <person name="Li B."/>
            <person name="Bai Z."/>
            <person name="Luis Goicoechea J."/>
            <person name="Liang C."/>
            <person name="Chen C."/>
            <person name="Zhang W."/>
            <person name="Sun S."/>
            <person name="Liao Y."/>
            <person name="Zhang X."/>
            <person name="Yang L."/>
            <person name="Song C."/>
            <person name="Wang M."/>
            <person name="Shi J."/>
            <person name="Liu G."/>
            <person name="Liu J."/>
            <person name="Zhou H."/>
            <person name="Zhou W."/>
            <person name="Yu Q."/>
            <person name="An N."/>
            <person name="Chen Y."/>
            <person name="Cai Q."/>
            <person name="Wang B."/>
            <person name="Liu B."/>
            <person name="Min J."/>
            <person name="Huang Y."/>
            <person name="Wu H."/>
            <person name="Li Z."/>
            <person name="Zhang Y."/>
            <person name="Yin Y."/>
            <person name="Song W."/>
            <person name="Jiang J."/>
            <person name="Jackson S.A."/>
            <person name="Wing R.A."/>
            <person name="Wang J."/>
            <person name="Chen M."/>
        </authorList>
    </citation>
    <scope>NUCLEOTIDE SEQUENCE [LARGE SCALE GENOMIC DNA]</scope>
    <source>
        <strain evidence="1">cv. IRGC 101232</strain>
    </source>
</reference>
<protein>
    <submittedName>
        <fullName evidence="1">Uncharacterized protein</fullName>
    </submittedName>
</protein>
<proteinExistence type="predicted"/>
<accession>J3L2X9</accession>
<dbReference type="Gramene" id="OB01G35850.1">
    <property type="protein sequence ID" value="OB01G35850.1"/>
    <property type="gene ID" value="OB01G35850"/>
</dbReference>
<keyword evidence="2" id="KW-1185">Reference proteome</keyword>
<dbReference type="Proteomes" id="UP000006038">
    <property type="component" value="Chromosome 1"/>
</dbReference>
<dbReference type="EnsemblPlants" id="OB01G35850.1">
    <property type="protein sequence ID" value="OB01G35850.1"/>
    <property type="gene ID" value="OB01G35850"/>
</dbReference>
<dbReference type="HOGENOM" id="CLU_2816487_0_0_1"/>
<organism evidence="1">
    <name type="scientific">Oryza brachyantha</name>
    <name type="common">malo sina</name>
    <dbReference type="NCBI Taxonomy" id="4533"/>
    <lineage>
        <taxon>Eukaryota</taxon>
        <taxon>Viridiplantae</taxon>
        <taxon>Streptophyta</taxon>
        <taxon>Embryophyta</taxon>
        <taxon>Tracheophyta</taxon>
        <taxon>Spermatophyta</taxon>
        <taxon>Magnoliopsida</taxon>
        <taxon>Liliopsida</taxon>
        <taxon>Poales</taxon>
        <taxon>Poaceae</taxon>
        <taxon>BOP clade</taxon>
        <taxon>Oryzoideae</taxon>
        <taxon>Oryzeae</taxon>
        <taxon>Oryzinae</taxon>
        <taxon>Oryza</taxon>
    </lineage>
</organism>
<dbReference type="AlphaFoldDB" id="J3L2X9"/>
<evidence type="ECO:0000313" key="1">
    <source>
        <dbReference type="EnsemblPlants" id="OB01G35850.1"/>
    </source>
</evidence>
<name>J3L2X9_ORYBR</name>
<sequence length="67" mass="7244">MKRKEAEKLVARLKEQKARGRKARMAELKNELRAGVGGDGGAAAAAMARPVCSRGEWTLSLAPIPER</sequence>
<reference evidence="1" key="2">
    <citation type="submission" date="2013-04" db="UniProtKB">
        <authorList>
            <consortium name="EnsemblPlants"/>
        </authorList>
    </citation>
    <scope>IDENTIFICATION</scope>
</reference>